<sequence>SPASEADSVGEEEGEREIRPTQALLFSVLCLSMFKAIPSASEALSTL</sequence>
<feature type="non-terminal residue" evidence="1">
    <location>
        <position position="47"/>
    </location>
</feature>
<feature type="non-terminal residue" evidence="1">
    <location>
        <position position="1"/>
    </location>
</feature>
<gene>
    <name evidence="1" type="ORF">KIPB_016692</name>
</gene>
<dbReference type="EMBL" id="BDIP01010439">
    <property type="protein sequence ID" value="GCA65260.1"/>
    <property type="molecule type" value="Genomic_DNA"/>
</dbReference>
<dbReference type="Proteomes" id="UP000265618">
    <property type="component" value="Unassembled WGS sequence"/>
</dbReference>
<keyword evidence="2" id="KW-1185">Reference proteome</keyword>
<accession>A0A391NXJ7</accession>
<reference evidence="1 2" key="1">
    <citation type="journal article" date="2018" name="PLoS ONE">
        <title>The draft genome of Kipferlia bialata reveals reductive genome evolution in fornicate parasites.</title>
        <authorList>
            <person name="Tanifuji G."/>
            <person name="Takabayashi S."/>
            <person name="Kume K."/>
            <person name="Takagi M."/>
            <person name="Nakayama T."/>
            <person name="Kamikawa R."/>
            <person name="Inagaki Y."/>
            <person name="Hashimoto T."/>
        </authorList>
    </citation>
    <scope>NUCLEOTIDE SEQUENCE [LARGE SCALE GENOMIC DNA]</scope>
    <source>
        <strain evidence="1">NY0173</strain>
    </source>
</reference>
<proteinExistence type="predicted"/>
<organism evidence="1 2">
    <name type="scientific">Kipferlia bialata</name>
    <dbReference type="NCBI Taxonomy" id="797122"/>
    <lineage>
        <taxon>Eukaryota</taxon>
        <taxon>Metamonada</taxon>
        <taxon>Carpediemonas-like organisms</taxon>
        <taxon>Kipferlia</taxon>
    </lineage>
</organism>
<protein>
    <submittedName>
        <fullName evidence="1">Uncharacterized protein</fullName>
    </submittedName>
</protein>
<dbReference type="AlphaFoldDB" id="A0A391NXJ7"/>
<evidence type="ECO:0000313" key="2">
    <source>
        <dbReference type="Proteomes" id="UP000265618"/>
    </source>
</evidence>
<comment type="caution">
    <text evidence="1">The sequence shown here is derived from an EMBL/GenBank/DDBJ whole genome shotgun (WGS) entry which is preliminary data.</text>
</comment>
<name>A0A391NXJ7_9EUKA</name>
<evidence type="ECO:0000313" key="1">
    <source>
        <dbReference type="EMBL" id="GCA65260.1"/>
    </source>
</evidence>